<proteinExistence type="predicted"/>
<dbReference type="InterPro" id="IPR044922">
    <property type="entry name" value="DUF2063_N_sf"/>
</dbReference>
<dbReference type="EMBL" id="CP060394">
    <property type="protein sequence ID" value="QNI33889.1"/>
    <property type="molecule type" value="Genomic_DNA"/>
</dbReference>
<evidence type="ECO:0000313" key="3">
    <source>
        <dbReference type="Proteomes" id="UP000515312"/>
    </source>
</evidence>
<dbReference type="Proteomes" id="UP000515312">
    <property type="component" value="Chromosome"/>
</dbReference>
<organism evidence="2 3">
    <name type="scientific">Alloacidobacterium dinghuense</name>
    <dbReference type="NCBI Taxonomy" id="2763107"/>
    <lineage>
        <taxon>Bacteria</taxon>
        <taxon>Pseudomonadati</taxon>
        <taxon>Acidobacteriota</taxon>
        <taxon>Terriglobia</taxon>
        <taxon>Terriglobales</taxon>
        <taxon>Acidobacteriaceae</taxon>
        <taxon>Alloacidobacterium</taxon>
    </lineage>
</organism>
<dbReference type="InterPro" id="IPR018640">
    <property type="entry name" value="DUF2063"/>
</dbReference>
<dbReference type="GO" id="GO:0003677">
    <property type="term" value="F:DNA binding"/>
    <property type="evidence" value="ECO:0007669"/>
    <property type="project" value="UniProtKB-KW"/>
</dbReference>
<accession>A0A7G8BMW9</accession>
<keyword evidence="3" id="KW-1185">Reference proteome</keyword>
<name>A0A7G8BMW9_9BACT</name>
<sequence>MSELLEIQRRVAAAIMHPLTQQETMLRKRNDGTSNKSEADAIIKPNDRLSSFERLEIYNRQYWFRLYSSFEEDFPGLMAVIGRKKFDVLTRAYLTDFPSQSFSLRNLGSQLEHWLLSHREYIEPRAELALDMVRIEWAHIEAFDSASDALIDADDLAGIHDGSQLHLQPYLRVLQLQYPVDDLIIELRSESGSSDSSSNNASIARKRRKARHVAALEPEEIYLALHRHENSVYYKRLSREDYRLLSALMAGEPIGKAIDTAFEGSEIPEEERASFLQVAFQTWSSLGWFTR</sequence>
<keyword evidence="2" id="KW-0238">DNA-binding</keyword>
<dbReference type="Gene3D" id="1.10.150.690">
    <property type="entry name" value="DUF2063"/>
    <property type="match status" value="1"/>
</dbReference>
<feature type="domain" description="Putative DNA-binding" evidence="1">
    <location>
        <begin position="8"/>
        <end position="115"/>
    </location>
</feature>
<reference evidence="2 3" key="1">
    <citation type="submission" date="2020-08" db="EMBL/GenBank/DDBJ databases">
        <title>Edaphobacter telluris sp. nov. and Acidobacterium dinghuensis sp. nov., two acidobacteria isolated from forest soil.</title>
        <authorList>
            <person name="Fu J."/>
            <person name="Qiu L."/>
        </authorList>
    </citation>
    <scope>NUCLEOTIDE SEQUENCE [LARGE SCALE GENOMIC DNA]</scope>
    <source>
        <strain evidence="2">4Y35</strain>
    </source>
</reference>
<dbReference type="RefSeq" id="WP_186745609.1">
    <property type="nucleotide sequence ID" value="NZ_CP060394.1"/>
</dbReference>
<gene>
    <name evidence="2" type="ORF">H7849_08270</name>
</gene>
<dbReference type="Pfam" id="PF09836">
    <property type="entry name" value="DUF2063"/>
    <property type="match status" value="1"/>
</dbReference>
<dbReference type="AlphaFoldDB" id="A0A7G8BMW9"/>
<protein>
    <submittedName>
        <fullName evidence="2">Putative DNA-binding domain-containing protein</fullName>
    </submittedName>
</protein>
<evidence type="ECO:0000259" key="1">
    <source>
        <dbReference type="Pfam" id="PF09836"/>
    </source>
</evidence>
<evidence type="ECO:0000313" key="2">
    <source>
        <dbReference type="EMBL" id="QNI33889.1"/>
    </source>
</evidence>
<dbReference type="KEGG" id="adin:H7849_08270"/>